<evidence type="ECO:0000313" key="2">
    <source>
        <dbReference type="Proteomes" id="UP000265618"/>
    </source>
</evidence>
<evidence type="ECO:0000313" key="1">
    <source>
        <dbReference type="EMBL" id="GCA64565.1"/>
    </source>
</evidence>
<sequence>CPACIIGGIGKAIKISGAPQENQSRALSRVMREMGSIDLARRPTR</sequence>
<comment type="caution">
    <text evidence="1">The sequence shown here is derived from an EMBL/GenBank/DDBJ whole genome shotgun (WGS) entry which is preliminary data.</text>
</comment>
<feature type="non-terminal residue" evidence="1">
    <location>
        <position position="1"/>
    </location>
</feature>
<reference evidence="1 2" key="1">
    <citation type="journal article" date="2018" name="PLoS ONE">
        <title>The draft genome of Kipferlia bialata reveals reductive genome evolution in fornicate parasites.</title>
        <authorList>
            <person name="Tanifuji G."/>
            <person name="Takabayashi S."/>
            <person name="Kume K."/>
            <person name="Takagi M."/>
            <person name="Nakayama T."/>
            <person name="Kamikawa R."/>
            <person name="Inagaki Y."/>
            <person name="Hashimoto T."/>
        </authorList>
    </citation>
    <scope>NUCLEOTIDE SEQUENCE [LARGE SCALE GENOMIC DNA]</scope>
    <source>
        <strain evidence="1">NY0173</strain>
    </source>
</reference>
<proteinExistence type="predicted"/>
<protein>
    <submittedName>
        <fullName evidence="1">Uncharacterized protein</fullName>
    </submittedName>
</protein>
<name>A0A391NTN7_9EUKA</name>
<dbReference type="AlphaFoldDB" id="A0A391NTN7"/>
<accession>A0A391NTN7</accession>
<gene>
    <name evidence="1" type="ORF">KIPB_014663</name>
</gene>
<organism evidence="1 2">
    <name type="scientific">Kipferlia bialata</name>
    <dbReference type="NCBI Taxonomy" id="797122"/>
    <lineage>
        <taxon>Eukaryota</taxon>
        <taxon>Metamonada</taxon>
        <taxon>Carpediemonas-like organisms</taxon>
        <taxon>Kipferlia</taxon>
    </lineage>
</organism>
<keyword evidence="2" id="KW-1185">Reference proteome</keyword>
<dbReference type="EMBL" id="BDIP01007680">
    <property type="protein sequence ID" value="GCA64565.1"/>
    <property type="molecule type" value="Genomic_DNA"/>
</dbReference>
<dbReference type="Proteomes" id="UP000265618">
    <property type="component" value="Unassembled WGS sequence"/>
</dbReference>